<protein>
    <recommendedName>
        <fullName evidence="2">SLH domain-containing protein</fullName>
    </recommendedName>
</protein>
<accession>A0A3G1KQ55</accession>
<keyword evidence="1" id="KW-0677">Repeat</keyword>
<feature type="domain" description="SLH" evidence="2">
    <location>
        <begin position="18"/>
        <end position="53"/>
    </location>
</feature>
<dbReference type="Pfam" id="PF00395">
    <property type="entry name" value="SLH"/>
    <property type="match status" value="1"/>
</dbReference>
<name>A0A3G1KQ55_FORW1</name>
<evidence type="ECO:0000259" key="2">
    <source>
        <dbReference type="Pfam" id="PF00395"/>
    </source>
</evidence>
<gene>
    <name evidence="3" type="ORF">DCMF_07005</name>
</gene>
<dbReference type="RefSeq" id="WP_214659165.1">
    <property type="nucleotide sequence ID" value="NZ_CP017634.1"/>
</dbReference>
<evidence type="ECO:0000313" key="3">
    <source>
        <dbReference type="EMBL" id="ATW24566.1"/>
    </source>
</evidence>
<sequence length="61" mass="6852">MKTYRLLDLIPEDNQTGKFQDVDPKRWYASAVEKAAGLGVVSGTSEAAFEPENRLLGQRWP</sequence>
<dbReference type="Proteomes" id="UP000323521">
    <property type="component" value="Chromosome"/>
</dbReference>
<proteinExistence type="predicted"/>
<dbReference type="KEGG" id="fwa:DCMF_07005"/>
<keyword evidence="4" id="KW-1185">Reference proteome</keyword>
<evidence type="ECO:0000256" key="1">
    <source>
        <dbReference type="ARBA" id="ARBA00022737"/>
    </source>
</evidence>
<evidence type="ECO:0000313" key="4">
    <source>
        <dbReference type="Proteomes" id="UP000323521"/>
    </source>
</evidence>
<reference evidence="3 4" key="1">
    <citation type="submission" date="2016-10" db="EMBL/GenBank/DDBJ databases">
        <title>Complete Genome Sequence of Peptococcaceae strain DCMF.</title>
        <authorList>
            <person name="Edwards R.J."/>
            <person name="Holland S.I."/>
            <person name="Deshpande N.P."/>
            <person name="Wong Y.K."/>
            <person name="Ertan H."/>
            <person name="Manefield M."/>
            <person name="Russell T.L."/>
            <person name="Lee M.J."/>
        </authorList>
    </citation>
    <scope>NUCLEOTIDE SEQUENCE [LARGE SCALE GENOMIC DNA]</scope>
    <source>
        <strain evidence="3 4">DCMF</strain>
    </source>
</reference>
<dbReference type="AlphaFoldDB" id="A0A3G1KQ55"/>
<dbReference type="EMBL" id="CP017634">
    <property type="protein sequence ID" value="ATW24566.1"/>
    <property type="molecule type" value="Genomic_DNA"/>
</dbReference>
<dbReference type="InterPro" id="IPR001119">
    <property type="entry name" value="SLH_dom"/>
</dbReference>
<organism evidence="3 4">
    <name type="scientific">Formimonas warabiya</name>
    <dbReference type="NCBI Taxonomy" id="1761012"/>
    <lineage>
        <taxon>Bacteria</taxon>
        <taxon>Bacillati</taxon>
        <taxon>Bacillota</taxon>
        <taxon>Clostridia</taxon>
        <taxon>Eubacteriales</taxon>
        <taxon>Peptococcaceae</taxon>
        <taxon>Candidatus Formimonas</taxon>
    </lineage>
</organism>